<comment type="similarity">
    <text evidence="1">Belongs to the short-chain dehydrogenases/reductases (SDR) family.</text>
</comment>
<protein>
    <submittedName>
        <fullName evidence="2">D-beta-hydroxybutyrate dehydrogenase</fullName>
    </submittedName>
</protein>
<dbReference type="FunFam" id="3.40.50.720:FF:000084">
    <property type="entry name" value="Short-chain dehydrogenase reductase"/>
    <property type="match status" value="1"/>
</dbReference>
<organism evidence="2 3">
    <name type="scientific">Gimesia maris</name>
    <dbReference type="NCBI Taxonomy" id="122"/>
    <lineage>
        <taxon>Bacteria</taxon>
        <taxon>Pseudomonadati</taxon>
        <taxon>Planctomycetota</taxon>
        <taxon>Planctomycetia</taxon>
        <taxon>Planctomycetales</taxon>
        <taxon>Planctomycetaceae</taxon>
        <taxon>Gimesia</taxon>
    </lineage>
</organism>
<dbReference type="NCBIfam" id="NF009093">
    <property type="entry name" value="PRK12429.1"/>
    <property type="match status" value="1"/>
</dbReference>
<dbReference type="PANTHER" id="PTHR42879">
    <property type="entry name" value="3-OXOACYL-(ACYL-CARRIER-PROTEIN) REDUCTASE"/>
    <property type="match status" value="1"/>
</dbReference>
<name>A0A3D3R4R0_9PLAN</name>
<dbReference type="InterPro" id="IPR011294">
    <property type="entry name" value="3-OHbutyrate_DH"/>
</dbReference>
<dbReference type="PRINTS" id="PR00081">
    <property type="entry name" value="GDHRDH"/>
</dbReference>
<dbReference type="PANTHER" id="PTHR42879:SF2">
    <property type="entry name" value="3-OXOACYL-[ACYL-CARRIER-PROTEIN] REDUCTASE FABG"/>
    <property type="match status" value="1"/>
</dbReference>
<accession>A0A3D3R4R0</accession>
<dbReference type="InterPro" id="IPR036291">
    <property type="entry name" value="NAD(P)-bd_dom_sf"/>
</dbReference>
<evidence type="ECO:0000313" key="2">
    <source>
        <dbReference type="EMBL" id="HCO23851.1"/>
    </source>
</evidence>
<dbReference type="GO" id="GO:0003858">
    <property type="term" value="F:3-hydroxybutyrate dehydrogenase activity"/>
    <property type="evidence" value="ECO:0007669"/>
    <property type="project" value="InterPro"/>
</dbReference>
<evidence type="ECO:0000313" key="3">
    <source>
        <dbReference type="Proteomes" id="UP000263642"/>
    </source>
</evidence>
<dbReference type="Proteomes" id="UP000263642">
    <property type="component" value="Unassembled WGS sequence"/>
</dbReference>
<comment type="caution">
    <text evidence="2">The sequence shown here is derived from an EMBL/GenBank/DDBJ whole genome shotgun (WGS) entry which is preliminary data.</text>
</comment>
<dbReference type="NCBIfam" id="TIGR01963">
    <property type="entry name" value="PHB_DH"/>
    <property type="match status" value="1"/>
</dbReference>
<dbReference type="PRINTS" id="PR00080">
    <property type="entry name" value="SDRFAMILY"/>
</dbReference>
<dbReference type="InterPro" id="IPR002347">
    <property type="entry name" value="SDR_fam"/>
</dbReference>
<dbReference type="Gene3D" id="3.40.50.720">
    <property type="entry name" value="NAD(P)-binding Rossmann-like Domain"/>
    <property type="match status" value="1"/>
</dbReference>
<sequence length="255" mass="27273">MSLPRTALITGAASGIGAEIAQTLFREGCHVVIADRNEPDYLASLSAEAQRTRFIPIDLSQAADCQSLVEQTMKEFGSIDILVNNAGFQHVAPLEEFPESVWENMLQVMLTAPFLLTKYVLPGMKQQGWGRVINMGSIHSQVASLNKAGYIAAKHGLVGLTKSTALEGGPFQITANVICPAYVRTPLVEQQIAAQAESLGISAEQVESQVFLKASATGKMIEPAEVAAMVSYLCSDQAKSITGVCWTVDGGWTAQ</sequence>
<dbReference type="InterPro" id="IPR050259">
    <property type="entry name" value="SDR"/>
</dbReference>
<dbReference type="Pfam" id="PF13561">
    <property type="entry name" value="adh_short_C2"/>
    <property type="match status" value="1"/>
</dbReference>
<gene>
    <name evidence="2" type="ORF">DIT97_12655</name>
</gene>
<dbReference type="EMBL" id="DQAY01000071">
    <property type="protein sequence ID" value="HCO23851.1"/>
    <property type="molecule type" value="Genomic_DNA"/>
</dbReference>
<proteinExistence type="inferred from homology"/>
<dbReference type="SUPFAM" id="SSF51735">
    <property type="entry name" value="NAD(P)-binding Rossmann-fold domains"/>
    <property type="match status" value="1"/>
</dbReference>
<dbReference type="AlphaFoldDB" id="A0A3D3R4R0"/>
<evidence type="ECO:0000256" key="1">
    <source>
        <dbReference type="ARBA" id="ARBA00006484"/>
    </source>
</evidence>
<reference evidence="2 3" key="1">
    <citation type="journal article" date="2018" name="Nat. Biotechnol.">
        <title>A standardized bacterial taxonomy based on genome phylogeny substantially revises the tree of life.</title>
        <authorList>
            <person name="Parks D.H."/>
            <person name="Chuvochina M."/>
            <person name="Waite D.W."/>
            <person name="Rinke C."/>
            <person name="Skarshewski A."/>
            <person name="Chaumeil P.A."/>
            <person name="Hugenholtz P."/>
        </authorList>
    </citation>
    <scope>NUCLEOTIDE SEQUENCE [LARGE SCALE GENOMIC DNA]</scope>
    <source>
        <strain evidence="2">UBA9375</strain>
    </source>
</reference>